<dbReference type="EC" id="5.3.3.8" evidence="6"/>
<proteinExistence type="inferred from homology"/>
<dbReference type="KEGG" id="parq:DSM112329_04576"/>
<dbReference type="Pfam" id="PF02737">
    <property type="entry name" value="3HCDH_N"/>
    <property type="match status" value="1"/>
</dbReference>
<protein>
    <submittedName>
        <fullName evidence="6">Fatty acid oxidation complex subunit alpha</fullName>
        <ecNumber evidence="6">5.3.3.8</ecNumber>
    </submittedName>
</protein>
<dbReference type="GO" id="GO:0004165">
    <property type="term" value="F:delta(3)-delta(2)-enoyl-CoA isomerase activity"/>
    <property type="evidence" value="ECO:0007669"/>
    <property type="project" value="UniProtKB-EC"/>
</dbReference>
<dbReference type="InterPro" id="IPR006108">
    <property type="entry name" value="3HC_DH_C"/>
</dbReference>
<comment type="similarity">
    <text evidence="2">Belongs to the 3-hydroxyacyl-CoA dehydrogenase family.</text>
</comment>
<keyword evidence="6" id="KW-0413">Isomerase</keyword>
<feature type="domain" description="3-hydroxyacyl-CoA dehydrogenase NAD binding" evidence="5">
    <location>
        <begin position="18"/>
        <end position="195"/>
    </location>
</feature>
<dbReference type="EMBL" id="CP114014">
    <property type="protein sequence ID" value="XAY07688.1"/>
    <property type="molecule type" value="Genomic_DNA"/>
</dbReference>
<evidence type="ECO:0000259" key="5">
    <source>
        <dbReference type="Pfam" id="PF02737"/>
    </source>
</evidence>
<dbReference type="Pfam" id="PF00725">
    <property type="entry name" value="3HCDH"/>
    <property type="match status" value="2"/>
</dbReference>
<evidence type="ECO:0000256" key="1">
    <source>
        <dbReference type="ARBA" id="ARBA00005086"/>
    </source>
</evidence>
<organism evidence="6">
    <name type="scientific">Paraconexibacter sp. AEG42_29</name>
    <dbReference type="NCBI Taxonomy" id="2997339"/>
    <lineage>
        <taxon>Bacteria</taxon>
        <taxon>Bacillati</taxon>
        <taxon>Actinomycetota</taxon>
        <taxon>Thermoleophilia</taxon>
        <taxon>Solirubrobacterales</taxon>
        <taxon>Paraconexibacteraceae</taxon>
        <taxon>Paraconexibacter</taxon>
    </lineage>
</organism>
<dbReference type="InterPro" id="IPR006176">
    <property type="entry name" value="3-OHacyl-CoA_DH_NAD-bd"/>
</dbReference>
<name>A0AAU7B155_9ACTN</name>
<dbReference type="Gene3D" id="1.10.1040.10">
    <property type="entry name" value="N-(1-d-carboxylethyl)-l-norvaline Dehydrogenase, domain 2"/>
    <property type="match status" value="2"/>
</dbReference>
<sequence>MTTEAQSHAQHGTVPEAIGVLGAGQMGAGIAQLAAHAGATTYLYDPDPAALQKGIERVADGLGRMEACGRIDAAAKAATLARLQPVGSIAELAPCGCVIEAAPERLELKHALLGEVAAVVGPACVLATNTSSLSITEIAAGVEGPERVVGLHFFNPAPVMRLVEVVAGLATGPDALATARAVGDAMGKTVIDAADIAGFLVNRVNRPFFLEALRILQDGIATTEQIDRIVRLGGGFRMGPFELMDLIGIETNHAVAESFLRQTYGEPRYRPSPLAARMVAGGRLGRKTGIGWYPYGEDAPARAADPAAPGPGGGDGRALVVLGDTRVAVELREAAADAGWAVSSSAGPAGEVAWLTVDASASPSDGGGDGGRAAGPRAVLLSTASLHLTAPAAAGFHVVAPLTAAALVEVTRTPLTDPDAADRLAVLLTTLGKLVEPVGDGPGLVLGRILVQVINEAAVLIGEGNGSPADVDTGMELGLNYPVGPVALAERIGLGRVLALLDGLADDRREERYRAAPLVRYRAAIGAGLAG</sequence>
<evidence type="ECO:0000256" key="2">
    <source>
        <dbReference type="ARBA" id="ARBA00009463"/>
    </source>
</evidence>
<evidence type="ECO:0000256" key="3">
    <source>
        <dbReference type="ARBA" id="ARBA00023002"/>
    </source>
</evidence>
<dbReference type="PANTHER" id="PTHR48075:SF5">
    <property type="entry name" value="3-HYDROXYBUTYRYL-COA DEHYDROGENASE"/>
    <property type="match status" value="1"/>
</dbReference>
<dbReference type="RefSeq" id="WP_354698878.1">
    <property type="nucleotide sequence ID" value="NZ_CP114014.1"/>
</dbReference>
<dbReference type="PANTHER" id="PTHR48075">
    <property type="entry name" value="3-HYDROXYACYL-COA DEHYDROGENASE FAMILY PROTEIN"/>
    <property type="match status" value="1"/>
</dbReference>
<dbReference type="InterPro" id="IPR013328">
    <property type="entry name" value="6PGD_dom2"/>
</dbReference>
<keyword evidence="3" id="KW-0560">Oxidoreductase</keyword>
<dbReference type="GO" id="GO:0008691">
    <property type="term" value="F:3-hydroxybutyryl-CoA dehydrogenase activity"/>
    <property type="evidence" value="ECO:0007669"/>
    <property type="project" value="TreeGrafter"/>
</dbReference>
<dbReference type="SUPFAM" id="SSF51735">
    <property type="entry name" value="NAD(P)-binding Rossmann-fold domains"/>
    <property type="match status" value="1"/>
</dbReference>
<gene>
    <name evidence="6" type="primary">fadB_4</name>
    <name evidence="6" type="ORF">DSM112329_04576</name>
</gene>
<feature type="domain" description="3-hydroxyacyl-CoA dehydrogenase C-terminal" evidence="4">
    <location>
        <begin position="198"/>
        <end position="295"/>
    </location>
</feature>
<dbReference type="InterPro" id="IPR008927">
    <property type="entry name" value="6-PGluconate_DH-like_C_sf"/>
</dbReference>
<feature type="domain" description="3-hydroxyacyl-CoA dehydrogenase C-terminal" evidence="4">
    <location>
        <begin position="443"/>
        <end position="520"/>
    </location>
</feature>
<dbReference type="GO" id="GO:0070403">
    <property type="term" value="F:NAD+ binding"/>
    <property type="evidence" value="ECO:0007669"/>
    <property type="project" value="InterPro"/>
</dbReference>
<dbReference type="AlphaFoldDB" id="A0AAU7B155"/>
<reference evidence="6" key="1">
    <citation type="submission" date="2022-12" db="EMBL/GenBank/DDBJ databases">
        <title>Paraconexibacter alkalitolerans sp. nov. and Baekduia alba sp. nov., isolated from soil and emended description of the genera Paraconexibacter (Chun et al., 2020) and Baekduia (An et al., 2020).</title>
        <authorList>
            <person name="Vieira S."/>
            <person name="Huber K.J."/>
            <person name="Geppert A."/>
            <person name="Wolf J."/>
            <person name="Neumann-Schaal M."/>
            <person name="Muesken M."/>
            <person name="Overmann J."/>
        </authorList>
    </citation>
    <scope>NUCLEOTIDE SEQUENCE</scope>
    <source>
        <strain evidence="6">AEG42_29</strain>
    </source>
</reference>
<evidence type="ECO:0000313" key="6">
    <source>
        <dbReference type="EMBL" id="XAY07688.1"/>
    </source>
</evidence>
<dbReference type="Gene3D" id="3.40.50.720">
    <property type="entry name" value="NAD(P)-binding Rossmann-like Domain"/>
    <property type="match status" value="1"/>
</dbReference>
<dbReference type="InterPro" id="IPR006180">
    <property type="entry name" value="3-OHacyl-CoA_DH_CS"/>
</dbReference>
<dbReference type="PROSITE" id="PS00067">
    <property type="entry name" value="3HCDH"/>
    <property type="match status" value="1"/>
</dbReference>
<dbReference type="FunFam" id="3.40.50.720:FF:000009">
    <property type="entry name" value="Fatty oxidation complex, alpha subunit"/>
    <property type="match status" value="1"/>
</dbReference>
<evidence type="ECO:0000259" key="4">
    <source>
        <dbReference type="Pfam" id="PF00725"/>
    </source>
</evidence>
<comment type="pathway">
    <text evidence="1">Lipid metabolism; butanoate metabolism.</text>
</comment>
<dbReference type="InterPro" id="IPR036291">
    <property type="entry name" value="NAD(P)-bd_dom_sf"/>
</dbReference>
<dbReference type="GO" id="GO:0006635">
    <property type="term" value="P:fatty acid beta-oxidation"/>
    <property type="evidence" value="ECO:0007669"/>
    <property type="project" value="TreeGrafter"/>
</dbReference>
<accession>A0AAU7B155</accession>
<dbReference type="SUPFAM" id="SSF48179">
    <property type="entry name" value="6-phosphogluconate dehydrogenase C-terminal domain-like"/>
    <property type="match status" value="2"/>
</dbReference>